<dbReference type="EMBL" id="FOJG01000001">
    <property type="protein sequence ID" value="SEW02082.1"/>
    <property type="molecule type" value="Genomic_DNA"/>
</dbReference>
<dbReference type="InterPro" id="IPR007696">
    <property type="entry name" value="DNA_mismatch_repair_MutS_core"/>
</dbReference>
<dbReference type="PANTHER" id="PTHR11361">
    <property type="entry name" value="DNA MISMATCH REPAIR PROTEIN MUTS FAMILY MEMBER"/>
    <property type="match status" value="1"/>
</dbReference>
<dbReference type="Pfam" id="PF00488">
    <property type="entry name" value="MutS_V"/>
    <property type="match status" value="2"/>
</dbReference>
<dbReference type="GO" id="GO:0140664">
    <property type="term" value="F:ATP-dependent DNA damage sensor activity"/>
    <property type="evidence" value="ECO:0007669"/>
    <property type="project" value="InterPro"/>
</dbReference>
<feature type="domain" description="DNA mismatch repair proteins mutS family" evidence="4">
    <location>
        <begin position="700"/>
        <end position="887"/>
    </location>
</feature>
<dbReference type="STRING" id="29529.SAMN04488122_0239"/>
<dbReference type="GO" id="GO:0006298">
    <property type="term" value="P:mismatch repair"/>
    <property type="evidence" value="ECO:0007669"/>
    <property type="project" value="InterPro"/>
</dbReference>
<dbReference type="InterPro" id="IPR036187">
    <property type="entry name" value="DNA_mismatch_repair_MutS_sf"/>
</dbReference>
<dbReference type="SUPFAM" id="SSF52540">
    <property type="entry name" value="P-loop containing nucleoside triphosphate hydrolases"/>
    <property type="match status" value="2"/>
</dbReference>
<gene>
    <name evidence="5" type="ORF">SAMN04488122_0239</name>
</gene>
<proteinExistence type="predicted"/>
<dbReference type="Gene3D" id="3.40.50.300">
    <property type="entry name" value="P-loop containing nucleotide triphosphate hydrolases"/>
    <property type="match status" value="2"/>
</dbReference>
<keyword evidence="6" id="KW-1185">Reference proteome</keyword>
<dbReference type="OrthoDB" id="622208at2"/>
<protein>
    <submittedName>
        <fullName evidence="5">MutS domain III</fullName>
    </submittedName>
</protein>
<name>A0A1I0NL80_9BACT</name>
<evidence type="ECO:0000256" key="3">
    <source>
        <dbReference type="ARBA" id="ARBA00023125"/>
    </source>
</evidence>
<dbReference type="Gene3D" id="1.10.1420.10">
    <property type="match status" value="2"/>
</dbReference>
<evidence type="ECO:0000256" key="1">
    <source>
        <dbReference type="ARBA" id="ARBA00022741"/>
    </source>
</evidence>
<accession>A0A1I0NL80</accession>
<dbReference type="GO" id="GO:0005524">
    <property type="term" value="F:ATP binding"/>
    <property type="evidence" value="ECO:0007669"/>
    <property type="project" value="UniProtKB-KW"/>
</dbReference>
<dbReference type="SMART" id="SM00534">
    <property type="entry name" value="MUTSac"/>
    <property type="match status" value="2"/>
</dbReference>
<evidence type="ECO:0000259" key="4">
    <source>
        <dbReference type="SMART" id="SM00534"/>
    </source>
</evidence>
<dbReference type="SUPFAM" id="SSF48334">
    <property type="entry name" value="DNA repair protein MutS, domain III"/>
    <property type="match status" value="2"/>
</dbReference>
<evidence type="ECO:0000313" key="5">
    <source>
        <dbReference type="EMBL" id="SEW02082.1"/>
    </source>
</evidence>
<dbReference type="PANTHER" id="PTHR11361:SF99">
    <property type="entry name" value="DNA MISMATCH REPAIR PROTEIN"/>
    <property type="match status" value="1"/>
</dbReference>
<dbReference type="Proteomes" id="UP000199310">
    <property type="component" value="Unassembled WGS sequence"/>
</dbReference>
<sequence>MKTFITDKQTLEDLNIFGKKAGNSVYALFNQTHTRGGAEALEQLFQVPLADKEAINRRSATFRHFQSAQTPFPFAGEWLDVAEKYLEDTDERSKLSSQDNTLGRKFNQLLGADNPFQLLSKGVTATLSILTTLKTYIHTAGASPLDTDTNRIKPILAGISYEAILAGQNPGKLSFEQIAALDQLFRFTHGPQLKQLLQYIYQLDVYLTVANVAAKRNFVYATALDQHSASAQVEGVYHPLVDKAKGNTIRLNGEQNVFFLTGANMAGKSTLMKSLGIAVYLAHMGFPVPAVKMEFAVMDGMFTTINLADNLDMGYSHFYAEVNRVKKVAQLLAQKKKLFVIFDELFRGTNVKDAYEATVAVTEAFATRHSSLFMISSHILEAGETLKRSPAIQFACLTTELRDNKPVYTYLLRPGLSADRHGMIIVREEGILDLLQYPQKSTSQKGFVTDKQTLDDLNLLGKYKHTSVFSIFNRTQTSGGEKLLEQLFREPLTDATAINERSNILFHFSKLSLAFPVDADLLNEAEDFLKMGNTGSRLQTLLQRSRNLAMKYMGLPKELEQVKKGLAALCAVIKDLRDFHLRLKLQAPEHPFLKAFAPAAAVLEDARITGILEKNATGNLLEIAGYDHLFRNVLANDIKALFHIAYQLDVYLSVAAVGKEKKWHYAQALPAAAKEIRLLDFHHPAIQNGITNSLTANGDQPLVFLTGANMAGKSTLMKAYGIAVYLAHMGFPVAAKEMIFSVKDGMYTSINVPDNLKEGYSHFYAEVLRVKMIAAEVSRSGNLLIIFDELFKGTNVKDAYDATLAVTSALAGHRGCVFMISTHITEVGASLKTDLEKEVQFVFLPTVMNGHVPTYPRKLATGISADRHGMMIIENEGILDIIRPVATA</sequence>
<dbReference type="InterPro" id="IPR027417">
    <property type="entry name" value="P-loop_NTPase"/>
</dbReference>
<dbReference type="Pfam" id="PF05192">
    <property type="entry name" value="MutS_III"/>
    <property type="match status" value="1"/>
</dbReference>
<dbReference type="InterPro" id="IPR045076">
    <property type="entry name" value="MutS"/>
</dbReference>
<dbReference type="GO" id="GO:0030983">
    <property type="term" value="F:mismatched DNA binding"/>
    <property type="evidence" value="ECO:0007669"/>
    <property type="project" value="InterPro"/>
</dbReference>
<dbReference type="AlphaFoldDB" id="A0A1I0NL80"/>
<evidence type="ECO:0000313" key="6">
    <source>
        <dbReference type="Proteomes" id="UP000199310"/>
    </source>
</evidence>
<keyword evidence="2" id="KW-0067">ATP-binding</keyword>
<feature type="domain" description="DNA mismatch repair proteins mutS family" evidence="4">
    <location>
        <begin position="255"/>
        <end position="436"/>
    </location>
</feature>
<evidence type="ECO:0000256" key="2">
    <source>
        <dbReference type="ARBA" id="ARBA00022840"/>
    </source>
</evidence>
<keyword evidence="1" id="KW-0547">Nucleotide-binding</keyword>
<keyword evidence="3" id="KW-0238">DNA-binding</keyword>
<dbReference type="RefSeq" id="WP_089889451.1">
    <property type="nucleotide sequence ID" value="NZ_FOJG01000001.1"/>
</dbReference>
<reference evidence="6" key="1">
    <citation type="submission" date="2016-10" db="EMBL/GenBank/DDBJ databases">
        <authorList>
            <person name="Varghese N."/>
            <person name="Submissions S."/>
        </authorList>
    </citation>
    <scope>NUCLEOTIDE SEQUENCE [LARGE SCALE GENOMIC DNA]</scope>
    <source>
        <strain evidence="6">DSM 3695</strain>
    </source>
</reference>
<dbReference type="InterPro" id="IPR000432">
    <property type="entry name" value="DNA_mismatch_repair_MutS_C"/>
</dbReference>
<organism evidence="5 6">
    <name type="scientific">Chitinophaga arvensicola</name>
    <dbReference type="NCBI Taxonomy" id="29529"/>
    <lineage>
        <taxon>Bacteria</taxon>
        <taxon>Pseudomonadati</taxon>
        <taxon>Bacteroidota</taxon>
        <taxon>Chitinophagia</taxon>
        <taxon>Chitinophagales</taxon>
        <taxon>Chitinophagaceae</taxon>
        <taxon>Chitinophaga</taxon>
    </lineage>
</organism>